<keyword evidence="1" id="KW-0472">Membrane</keyword>
<keyword evidence="1" id="KW-1133">Transmembrane helix</keyword>
<feature type="transmembrane region" description="Helical" evidence="1">
    <location>
        <begin position="12"/>
        <end position="29"/>
    </location>
</feature>
<keyword evidence="3" id="KW-1185">Reference proteome</keyword>
<evidence type="ECO:0000313" key="3">
    <source>
        <dbReference type="Proteomes" id="UP000298663"/>
    </source>
</evidence>
<dbReference type="EMBL" id="AZBU02000010">
    <property type="protein sequence ID" value="TKR62217.1"/>
    <property type="molecule type" value="Genomic_DNA"/>
</dbReference>
<evidence type="ECO:0000256" key="1">
    <source>
        <dbReference type="SAM" id="Phobius"/>
    </source>
</evidence>
<reference evidence="2 3" key="2">
    <citation type="journal article" date="2019" name="G3 (Bethesda)">
        <title>Hybrid Assembly of the Genome of the Entomopathogenic Nematode Steinernema carpocapsae Identifies the X-Chromosome.</title>
        <authorList>
            <person name="Serra L."/>
            <person name="Macchietto M."/>
            <person name="Macias-Munoz A."/>
            <person name="McGill C.J."/>
            <person name="Rodriguez I.M."/>
            <person name="Rodriguez B."/>
            <person name="Murad R."/>
            <person name="Mortazavi A."/>
        </authorList>
    </citation>
    <scope>NUCLEOTIDE SEQUENCE [LARGE SCALE GENOMIC DNA]</scope>
    <source>
        <strain evidence="2 3">ALL</strain>
    </source>
</reference>
<protein>
    <submittedName>
        <fullName evidence="2">Uncharacterized protein</fullName>
    </submittedName>
</protein>
<accession>A0A4U5M0Q7</accession>
<comment type="caution">
    <text evidence="2">The sequence shown here is derived from an EMBL/GenBank/DDBJ whole genome shotgun (WGS) entry which is preliminary data.</text>
</comment>
<name>A0A4U5M0Q7_STECR</name>
<dbReference type="AlphaFoldDB" id="A0A4U5M0Q7"/>
<dbReference type="Proteomes" id="UP000298663">
    <property type="component" value="Unassembled WGS sequence"/>
</dbReference>
<evidence type="ECO:0000313" key="2">
    <source>
        <dbReference type="EMBL" id="TKR62217.1"/>
    </source>
</evidence>
<keyword evidence="1" id="KW-0812">Transmembrane</keyword>
<proteinExistence type="predicted"/>
<gene>
    <name evidence="2" type="ORF">L596_026206</name>
</gene>
<organism evidence="2 3">
    <name type="scientific">Steinernema carpocapsae</name>
    <name type="common">Entomopathogenic nematode</name>
    <dbReference type="NCBI Taxonomy" id="34508"/>
    <lineage>
        <taxon>Eukaryota</taxon>
        <taxon>Metazoa</taxon>
        <taxon>Ecdysozoa</taxon>
        <taxon>Nematoda</taxon>
        <taxon>Chromadorea</taxon>
        <taxon>Rhabditida</taxon>
        <taxon>Tylenchina</taxon>
        <taxon>Panagrolaimomorpha</taxon>
        <taxon>Strongyloidoidea</taxon>
        <taxon>Steinernematidae</taxon>
        <taxon>Steinernema</taxon>
    </lineage>
</organism>
<reference evidence="2 3" key="1">
    <citation type="journal article" date="2015" name="Genome Biol.">
        <title>Comparative genomics of Steinernema reveals deeply conserved gene regulatory networks.</title>
        <authorList>
            <person name="Dillman A.R."/>
            <person name="Macchietto M."/>
            <person name="Porter C.F."/>
            <person name="Rogers A."/>
            <person name="Williams B."/>
            <person name="Antoshechkin I."/>
            <person name="Lee M.M."/>
            <person name="Goodwin Z."/>
            <person name="Lu X."/>
            <person name="Lewis E.E."/>
            <person name="Goodrich-Blair H."/>
            <person name="Stock S.P."/>
            <person name="Adams B.J."/>
            <person name="Sternberg P.W."/>
            <person name="Mortazavi A."/>
        </authorList>
    </citation>
    <scope>NUCLEOTIDE SEQUENCE [LARGE SCALE GENOMIC DNA]</scope>
    <source>
        <strain evidence="2 3">ALL</strain>
    </source>
</reference>
<sequence length="78" mass="8917">MKYPISYPTIEVIILLLLAALCILLFWTYRLRTQRQKLTSNQATALPPKKPISDEEIIDVVFEPKSPIPAADMVYNIV</sequence>